<dbReference type="AlphaFoldDB" id="A0A917N286"/>
<organism evidence="1 2">
    <name type="scientific">Mucilaginibacter galii</name>
    <dbReference type="NCBI Taxonomy" id="2005073"/>
    <lineage>
        <taxon>Bacteria</taxon>
        <taxon>Pseudomonadati</taxon>
        <taxon>Bacteroidota</taxon>
        <taxon>Sphingobacteriia</taxon>
        <taxon>Sphingobacteriales</taxon>
        <taxon>Sphingobacteriaceae</taxon>
        <taxon>Mucilaginibacter</taxon>
    </lineage>
</organism>
<dbReference type="Proteomes" id="UP000662074">
    <property type="component" value="Unassembled WGS sequence"/>
</dbReference>
<sequence length="67" mass="7616">MEKIQVEVSNDYANTNYGKLSHLLGPTTFDRSEHNECIKASNMKSRIETSNYYSAGLSSWRSNSLIK</sequence>
<protein>
    <submittedName>
        <fullName evidence="1">Uncharacterized protein</fullName>
    </submittedName>
</protein>
<reference evidence="1" key="1">
    <citation type="journal article" date="2014" name="Int. J. Syst. Evol. Microbiol.">
        <title>Complete genome sequence of Corynebacterium casei LMG S-19264T (=DSM 44701T), isolated from a smear-ripened cheese.</title>
        <authorList>
            <consortium name="US DOE Joint Genome Institute (JGI-PGF)"/>
            <person name="Walter F."/>
            <person name="Albersmeier A."/>
            <person name="Kalinowski J."/>
            <person name="Ruckert C."/>
        </authorList>
    </citation>
    <scope>NUCLEOTIDE SEQUENCE</scope>
    <source>
        <strain evidence="1">CCM 8711</strain>
    </source>
</reference>
<comment type="caution">
    <text evidence="1">The sequence shown here is derived from an EMBL/GenBank/DDBJ whole genome shotgun (WGS) entry which is preliminary data.</text>
</comment>
<keyword evidence="2" id="KW-1185">Reference proteome</keyword>
<name>A0A917N286_9SPHI</name>
<gene>
    <name evidence="1" type="ORF">GCM10011425_10190</name>
</gene>
<reference evidence="1" key="2">
    <citation type="submission" date="2020-09" db="EMBL/GenBank/DDBJ databases">
        <authorList>
            <person name="Sun Q."/>
            <person name="Sedlacek I."/>
        </authorList>
    </citation>
    <scope>NUCLEOTIDE SEQUENCE</scope>
    <source>
        <strain evidence="1">CCM 8711</strain>
    </source>
</reference>
<dbReference type="EMBL" id="BMDO01000002">
    <property type="protein sequence ID" value="GGI49807.1"/>
    <property type="molecule type" value="Genomic_DNA"/>
</dbReference>
<evidence type="ECO:0000313" key="2">
    <source>
        <dbReference type="Proteomes" id="UP000662074"/>
    </source>
</evidence>
<evidence type="ECO:0000313" key="1">
    <source>
        <dbReference type="EMBL" id="GGI49807.1"/>
    </source>
</evidence>
<proteinExistence type="predicted"/>
<accession>A0A917N286</accession>